<dbReference type="RefSeq" id="WP_224827923.1">
    <property type="nucleotide sequence ID" value="NZ_JAIVEF010000002.1"/>
</dbReference>
<accession>A0ABD5QDG2</accession>
<feature type="transmembrane region" description="Helical" evidence="6">
    <location>
        <begin position="34"/>
        <end position="56"/>
    </location>
</feature>
<feature type="transmembrane region" description="Helical" evidence="6">
    <location>
        <begin position="122"/>
        <end position="146"/>
    </location>
</feature>
<dbReference type="InterPro" id="IPR002549">
    <property type="entry name" value="AI-2E-like"/>
</dbReference>
<evidence type="ECO:0000256" key="5">
    <source>
        <dbReference type="ARBA" id="ARBA00023136"/>
    </source>
</evidence>
<protein>
    <submittedName>
        <fullName evidence="7">AI-2E family transporter</fullName>
    </submittedName>
</protein>
<evidence type="ECO:0000313" key="7">
    <source>
        <dbReference type="EMBL" id="MFC4987685.1"/>
    </source>
</evidence>
<evidence type="ECO:0000256" key="4">
    <source>
        <dbReference type="ARBA" id="ARBA00022989"/>
    </source>
</evidence>
<evidence type="ECO:0000256" key="1">
    <source>
        <dbReference type="ARBA" id="ARBA00004141"/>
    </source>
</evidence>
<organism evidence="7 8">
    <name type="scientific">Saliphagus infecundisoli</name>
    <dbReference type="NCBI Taxonomy" id="1849069"/>
    <lineage>
        <taxon>Archaea</taxon>
        <taxon>Methanobacteriati</taxon>
        <taxon>Methanobacteriota</taxon>
        <taxon>Stenosarchaea group</taxon>
        <taxon>Halobacteria</taxon>
        <taxon>Halobacteriales</taxon>
        <taxon>Natrialbaceae</taxon>
        <taxon>Saliphagus</taxon>
    </lineage>
</organism>
<dbReference type="PANTHER" id="PTHR21716">
    <property type="entry name" value="TRANSMEMBRANE PROTEIN"/>
    <property type="match status" value="1"/>
</dbReference>
<keyword evidence="8" id="KW-1185">Reference proteome</keyword>
<dbReference type="Proteomes" id="UP001595925">
    <property type="component" value="Unassembled WGS sequence"/>
</dbReference>
<evidence type="ECO:0000256" key="3">
    <source>
        <dbReference type="ARBA" id="ARBA00022692"/>
    </source>
</evidence>
<comment type="caution">
    <text evidence="7">The sequence shown here is derived from an EMBL/GenBank/DDBJ whole genome shotgun (WGS) entry which is preliminary data.</text>
</comment>
<gene>
    <name evidence="7" type="ORF">ACFPFO_07900</name>
</gene>
<sequence>MTAARLGTRVDLAALQDAFSSAVKTGVRGLAGNLFSIIGGLPELFIGFTVLFFVLFQLLRSGDRTLEWVRTVLPLEPAVQDELFEGTHLLLHNSLVGTVAVAGAQAVLLGAVFLVLGLGNVVFWIVTTFIAAMVPLVGASIVWAPASVSLFLVGRPVPAVVSSRAATPALWSTSSAATVVRPLDAESPSSLPSYARLEVST</sequence>
<dbReference type="EMBL" id="JBHSJG010000029">
    <property type="protein sequence ID" value="MFC4987685.1"/>
    <property type="molecule type" value="Genomic_DNA"/>
</dbReference>
<proteinExistence type="inferred from homology"/>
<evidence type="ECO:0000256" key="6">
    <source>
        <dbReference type="SAM" id="Phobius"/>
    </source>
</evidence>
<reference evidence="7 8" key="1">
    <citation type="journal article" date="2019" name="Int. J. Syst. Evol. Microbiol.">
        <title>The Global Catalogue of Microorganisms (GCM) 10K type strain sequencing project: providing services to taxonomists for standard genome sequencing and annotation.</title>
        <authorList>
            <consortium name="The Broad Institute Genomics Platform"/>
            <consortium name="The Broad Institute Genome Sequencing Center for Infectious Disease"/>
            <person name="Wu L."/>
            <person name="Ma J."/>
        </authorList>
    </citation>
    <scope>NUCLEOTIDE SEQUENCE [LARGE SCALE GENOMIC DNA]</scope>
    <source>
        <strain evidence="7 8">CGMCC 1.15824</strain>
    </source>
</reference>
<keyword evidence="5 6" id="KW-0472">Membrane</keyword>
<comment type="similarity">
    <text evidence="2">Belongs to the autoinducer-2 exporter (AI-2E) (TC 2.A.86) family.</text>
</comment>
<keyword evidence="3 6" id="KW-0812">Transmembrane</keyword>
<evidence type="ECO:0000256" key="2">
    <source>
        <dbReference type="ARBA" id="ARBA00009773"/>
    </source>
</evidence>
<name>A0ABD5QDG2_9EURY</name>
<dbReference type="AlphaFoldDB" id="A0ABD5QDG2"/>
<keyword evidence="4 6" id="KW-1133">Transmembrane helix</keyword>
<dbReference type="Pfam" id="PF01594">
    <property type="entry name" value="AI-2E_transport"/>
    <property type="match status" value="1"/>
</dbReference>
<evidence type="ECO:0000313" key="8">
    <source>
        <dbReference type="Proteomes" id="UP001595925"/>
    </source>
</evidence>
<feature type="transmembrane region" description="Helical" evidence="6">
    <location>
        <begin position="95"/>
        <end position="116"/>
    </location>
</feature>
<comment type="subcellular location">
    <subcellularLocation>
        <location evidence="1">Membrane</location>
        <topology evidence="1">Multi-pass membrane protein</topology>
    </subcellularLocation>
</comment>
<dbReference type="GO" id="GO:0016020">
    <property type="term" value="C:membrane"/>
    <property type="evidence" value="ECO:0007669"/>
    <property type="project" value="UniProtKB-SubCell"/>
</dbReference>
<dbReference type="PANTHER" id="PTHR21716:SF4">
    <property type="entry name" value="TRANSMEMBRANE PROTEIN 245"/>
    <property type="match status" value="1"/>
</dbReference>